<evidence type="ECO:0000256" key="7">
    <source>
        <dbReference type="SAM" id="Phobius"/>
    </source>
</evidence>
<dbReference type="InterPro" id="IPR051689">
    <property type="entry name" value="Sterol_desaturase/TMEM195"/>
</dbReference>
<dbReference type="GO" id="GO:0008610">
    <property type="term" value="P:lipid biosynthetic process"/>
    <property type="evidence" value="ECO:0007669"/>
    <property type="project" value="InterPro"/>
</dbReference>
<evidence type="ECO:0000256" key="1">
    <source>
        <dbReference type="ARBA" id="ARBA00004127"/>
    </source>
</evidence>
<feature type="transmembrane region" description="Helical" evidence="7">
    <location>
        <begin position="351"/>
        <end position="372"/>
    </location>
</feature>
<evidence type="ECO:0000259" key="8">
    <source>
        <dbReference type="Pfam" id="PF04116"/>
    </source>
</evidence>
<accession>A0AAV2R4G6</accession>
<keyword evidence="6 7" id="KW-0472">Membrane</keyword>
<keyword evidence="10" id="KW-1185">Reference proteome</keyword>
<dbReference type="GO" id="GO:0005506">
    <property type="term" value="F:iron ion binding"/>
    <property type="evidence" value="ECO:0007669"/>
    <property type="project" value="InterPro"/>
</dbReference>
<evidence type="ECO:0000256" key="5">
    <source>
        <dbReference type="ARBA" id="ARBA00023098"/>
    </source>
</evidence>
<dbReference type="EMBL" id="CAXKWB010016265">
    <property type="protein sequence ID" value="CAL4115831.1"/>
    <property type="molecule type" value="Genomic_DNA"/>
</dbReference>
<evidence type="ECO:0000313" key="9">
    <source>
        <dbReference type="EMBL" id="CAL4115831.1"/>
    </source>
</evidence>
<evidence type="ECO:0000313" key="10">
    <source>
        <dbReference type="Proteomes" id="UP001497623"/>
    </source>
</evidence>
<comment type="subcellular location">
    <subcellularLocation>
        <location evidence="1">Endomembrane system</location>
        <topology evidence="1">Multi-pass membrane protein</topology>
    </subcellularLocation>
</comment>
<keyword evidence="3 7" id="KW-1133">Transmembrane helix</keyword>
<evidence type="ECO:0000256" key="6">
    <source>
        <dbReference type="ARBA" id="ARBA00023136"/>
    </source>
</evidence>
<dbReference type="Proteomes" id="UP001497623">
    <property type="component" value="Unassembled WGS sequence"/>
</dbReference>
<dbReference type="GO" id="GO:0006643">
    <property type="term" value="P:membrane lipid metabolic process"/>
    <property type="evidence" value="ECO:0007669"/>
    <property type="project" value="TreeGrafter"/>
</dbReference>
<dbReference type="Pfam" id="PF04116">
    <property type="entry name" value="FA_hydroxylase"/>
    <property type="match status" value="1"/>
</dbReference>
<reference evidence="9 10" key="1">
    <citation type="submission" date="2024-05" db="EMBL/GenBank/DDBJ databases">
        <authorList>
            <person name="Wallberg A."/>
        </authorList>
    </citation>
    <scope>NUCLEOTIDE SEQUENCE [LARGE SCALE GENOMIC DNA]</scope>
</reference>
<name>A0AAV2R4G6_MEGNR</name>
<dbReference type="PANTHER" id="PTHR21624:SF1">
    <property type="entry name" value="ALKYLGLYCEROL MONOOXYGENASE"/>
    <property type="match status" value="1"/>
</dbReference>
<keyword evidence="2 7" id="KW-0812">Transmembrane</keyword>
<keyword evidence="5" id="KW-0443">Lipid metabolism</keyword>
<proteinExistence type="predicted"/>
<evidence type="ECO:0000256" key="4">
    <source>
        <dbReference type="ARBA" id="ARBA00023002"/>
    </source>
</evidence>
<organism evidence="9 10">
    <name type="scientific">Meganyctiphanes norvegica</name>
    <name type="common">Northern krill</name>
    <name type="synonym">Thysanopoda norvegica</name>
    <dbReference type="NCBI Taxonomy" id="48144"/>
    <lineage>
        <taxon>Eukaryota</taxon>
        <taxon>Metazoa</taxon>
        <taxon>Ecdysozoa</taxon>
        <taxon>Arthropoda</taxon>
        <taxon>Crustacea</taxon>
        <taxon>Multicrustacea</taxon>
        <taxon>Malacostraca</taxon>
        <taxon>Eumalacostraca</taxon>
        <taxon>Eucarida</taxon>
        <taxon>Euphausiacea</taxon>
        <taxon>Euphausiidae</taxon>
        <taxon>Meganyctiphanes</taxon>
    </lineage>
</organism>
<evidence type="ECO:0000256" key="3">
    <source>
        <dbReference type="ARBA" id="ARBA00022989"/>
    </source>
</evidence>
<sequence>MVFVKDMIPFWGPNISDKVVASGGTSNIKGLLAVIWFALVEYVILWSQGKPLPKLHNNILSLVHATLYELSKLCIRGLEYGVYTWLWQNYAFLPSLPDSISTFLLHILFVDFCYYWLHRASHEIMLLWAIHQVHHSDEEITVTVGLRHSPIQRLFIWLFYLPLALLGVTPSQMLAHVHFNYMFQCWVHTTSIKSIGILEYIINTPNHHRVHHGSNLEYLDVNYGGILIIWDRLFGTYKDEEPGNPVVYGIITQPQYHNPLKHQIFYLSDMVDKALLQDSWWNSLCAVFKGPSWEPGAPWRGWQDDKIKVDVSRRHAPAYISTTIHCYAVIQFIATLLLTAHLVHTVNISSFFFPSLYGLVAVSSLTAVGVLYEGHPRAQLFEIVRSTVSLGVHLSLPLENGVLQTTLISIHSASLLMWLCFPGAFRGHQMS</sequence>
<dbReference type="InterPro" id="IPR006694">
    <property type="entry name" value="Fatty_acid_hydroxylase"/>
</dbReference>
<dbReference type="AlphaFoldDB" id="A0AAV2R4G6"/>
<feature type="transmembrane region" description="Helical" evidence="7">
    <location>
        <begin position="316"/>
        <end position="339"/>
    </location>
</feature>
<protein>
    <recommendedName>
        <fullName evidence="8">Fatty acid hydroxylase domain-containing protein</fullName>
    </recommendedName>
</protein>
<dbReference type="PANTHER" id="PTHR21624">
    <property type="entry name" value="STEROL DESATURASE-RELATED PROTEIN"/>
    <property type="match status" value="1"/>
</dbReference>
<dbReference type="GO" id="GO:0050479">
    <property type="term" value="F:glyceryl-ether monooxygenase activity"/>
    <property type="evidence" value="ECO:0007669"/>
    <property type="project" value="TreeGrafter"/>
</dbReference>
<keyword evidence="4" id="KW-0560">Oxidoreductase</keyword>
<comment type="caution">
    <text evidence="9">The sequence shown here is derived from an EMBL/GenBank/DDBJ whole genome shotgun (WGS) entry which is preliminary data.</text>
</comment>
<dbReference type="GO" id="GO:0005783">
    <property type="term" value="C:endoplasmic reticulum"/>
    <property type="evidence" value="ECO:0007669"/>
    <property type="project" value="TreeGrafter"/>
</dbReference>
<feature type="transmembrane region" description="Helical" evidence="7">
    <location>
        <begin position="154"/>
        <end position="175"/>
    </location>
</feature>
<dbReference type="GO" id="GO:0016020">
    <property type="term" value="C:membrane"/>
    <property type="evidence" value="ECO:0007669"/>
    <property type="project" value="GOC"/>
</dbReference>
<gene>
    <name evidence="9" type="ORF">MNOR_LOCUS20766</name>
</gene>
<evidence type="ECO:0000256" key="2">
    <source>
        <dbReference type="ARBA" id="ARBA00022692"/>
    </source>
</evidence>
<feature type="domain" description="Fatty acid hydroxylase" evidence="8">
    <location>
        <begin position="103"/>
        <end position="236"/>
    </location>
</feature>